<evidence type="ECO:0000313" key="6">
    <source>
        <dbReference type="Proteomes" id="UP001165685"/>
    </source>
</evidence>
<proteinExistence type="predicted"/>
<evidence type="ECO:0000313" key="5">
    <source>
        <dbReference type="EMBL" id="MDA2807286.1"/>
    </source>
</evidence>
<evidence type="ECO:0000259" key="4">
    <source>
        <dbReference type="Pfam" id="PF00089"/>
    </source>
</evidence>
<dbReference type="InterPro" id="IPR001254">
    <property type="entry name" value="Trypsin_dom"/>
</dbReference>
<comment type="caution">
    <text evidence="5">The sequence shown here is derived from an EMBL/GenBank/DDBJ whole genome shotgun (WGS) entry which is preliminary data.</text>
</comment>
<reference evidence="5" key="1">
    <citation type="submission" date="2023-01" db="EMBL/GenBank/DDBJ databases">
        <title>Draft genome sequence of Nocardiopsis sp. LSu2-4 isolated from halophytes.</title>
        <authorList>
            <person name="Duangmal K."/>
            <person name="Chantavorakit T."/>
        </authorList>
    </citation>
    <scope>NUCLEOTIDE SEQUENCE</scope>
    <source>
        <strain evidence="5">LSu2-4</strain>
    </source>
</reference>
<dbReference type="EMBL" id="JAQFWP010000051">
    <property type="protein sequence ID" value="MDA2807286.1"/>
    <property type="molecule type" value="Genomic_DNA"/>
</dbReference>
<dbReference type="PROSITE" id="PS00134">
    <property type="entry name" value="TRYPSIN_HIS"/>
    <property type="match status" value="1"/>
</dbReference>
<dbReference type="Gene3D" id="2.40.10.10">
    <property type="entry name" value="Trypsin-like serine proteases"/>
    <property type="match status" value="2"/>
</dbReference>
<dbReference type="GO" id="GO:0016787">
    <property type="term" value="F:hydrolase activity"/>
    <property type="evidence" value="ECO:0007669"/>
    <property type="project" value="UniProtKB-KW"/>
</dbReference>
<dbReference type="RefSeq" id="WP_270679916.1">
    <property type="nucleotide sequence ID" value="NZ_JAQFWP010000051.1"/>
</dbReference>
<dbReference type="SUPFAM" id="SSF50494">
    <property type="entry name" value="Trypsin-like serine proteases"/>
    <property type="match status" value="1"/>
</dbReference>
<feature type="chain" id="PRO_5045644356" evidence="3">
    <location>
        <begin position="28"/>
        <end position="324"/>
    </location>
</feature>
<evidence type="ECO:0000256" key="1">
    <source>
        <dbReference type="ARBA" id="ARBA00022729"/>
    </source>
</evidence>
<feature type="domain" description="Peptidase S1" evidence="4">
    <location>
        <begin position="117"/>
        <end position="305"/>
    </location>
</feature>
<dbReference type="InterPro" id="IPR018114">
    <property type="entry name" value="TRYPSIN_HIS"/>
</dbReference>
<feature type="region of interest" description="Disordered" evidence="2">
    <location>
        <begin position="85"/>
        <end position="108"/>
    </location>
</feature>
<name>A0ABT4TRI6_9ACTN</name>
<evidence type="ECO:0000256" key="3">
    <source>
        <dbReference type="SAM" id="SignalP"/>
    </source>
</evidence>
<dbReference type="InterPro" id="IPR050966">
    <property type="entry name" value="Glutamyl_endopeptidase"/>
</dbReference>
<feature type="compositionally biased region" description="Low complexity" evidence="2">
    <location>
        <begin position="24"/>
        <end position="38"/>
    </location>
</feature>
<dbReference type="Pfam" id="PF00089">
    <property type="entry name" value="Trypsin"/>
    <property type="match status" value="1"/>
</dbReference>
<dbReference type="InterPro" id="IPR043504">
    <property type="entry name" value="Peptidase_S1_PA_chymotrypsin"/>
</dbReference>
<evidence type="ECO:0000256" key="2">
    <source>
        <dbReference type="SAM" id="MobiDB-lite"/>
    </source>
</evidence>
<protein>
    <submittedName>
        <fullName evidence="5">Trypsin-like serine protease</fullName>
        <ecNumber evidence="5">3.4.21.-</ecNumber>
    </submittedName>
</protein>
<dbReference type="InterPro" id="IPR009003">
    <property type="entry name" value="Peptidase_S1_PA"/>
</dbReference>
<dbReference type="Proteomes" id="UP001165685">
    <property type="component" value="Unassembled WGS sequence"/>
</dbReference>
<dbReference type="EC" id="3.4.21.-" evidence="5"/>
<feature type="region of interest" description="Disordered" evidence="2">
    <location>
        <begin position="24"/>
        <end position="47"/>
    </location>
</feature>
<keyword evidence="6" id="KW-1185">Reference proteome</keyword>
<feature type="signal peptide" evidence="3">
    <location>
        <begin position="1"/>
        <end position="27"/>
    </location>
</feature>
<dbReference type="PANTHER" id="PTHR15462:SF19">
    <property type="entry name" value="PEPTIDASE S1 DOMAIN-CONTAINING PROTEIN"/>
    <property type="match status" value="1"/>
</dbReference>
<feature type="region of interest" description="Disordered" evidence="2">
    <location>
        <begin position="243"/>
        <end position="262"/>
    </location>
</feature>
<sequence length="324" mass="33174">MTPSLLRVLVAPLVAAALAAGATGASAATGPTGPAPAAGGPGAVRHTASEEPASVLAYWTEDRMAAARPIGRLIGGAADGLLDAPPGYGASGREHQADGGDAPEWTGGGAVARTTGRVFLSMDGRDFTCTASVVRSRNASTVVTAGHCLKDGSGAWASKWVFVPGYDDGEEPYGRYTAREMLVTPEWARRTDDSRDFGAAVLRESGGAPVQEATGAQRISFSGDHTGSVRSFGYPARSPYDGRTLRTCDGPTHADRGGTTARGMSCDMTEGSSGGPWFAGFDSGSGRGTVVSVVSFKYASDAGTQYGPVLGASERRVFDEAQDA</sequence>
<gene>
    <name evidence="5" type="ORF">O4U47_22460</name>
</gene>
<accession>A0ABT4TRI6</accession>
<keyword evidence="5" id="KW-0378">Hydrolase</keyword>
<dbReference type="PANTHER" id="PTHR15462">
    <property type="entry name" value="SERINE PROTEASE"/>
    <property type="match status" value="1"/>
</dbReference>
<organism evidence="5 6">
    <name type="scientific">Nocardiopsis suaedae</name>
    <dbReference type="NCBI Taxonomy" id="3018444"/>
    <lineage>
        <taxon>Bacteria</taxon>
        <taxon>Bacillati</taxon>
        <taxon>Actinomycetota</taxon>
        <taxon>Actinomycetes</taxon>
        <taxon>Streptosporangiales</taxon>
        <taxon>Nocardiopsidaceae</taxon>
        <taxon>Nocardiopsis</taxon>
    </lineage>
</organism>
<keyword evidence="1 3" id="KW-0732">Signal</keyword>